<comment type="caution">
    <text evidence="2">The sequence shown here is derived from an EMBL/GenBank/DDBJ whole genome shotgun (WGS) entry which is preliminary data.</text>
</comment>
<dbReference type="AlphaFoldDB" id="A0AAV8ZBQ0"/>
<proteinExistence type="predicted"/>
<dbReference type="EMBL" id="JAPWTK010000004">
    <property type="protein sequence ID" value="KAJ8961756.1"/>
    <property type="molecule type" value="Genomic_DNA"/>
</dbReference>
<accession>A0AAV8ZBQ0</accession>
<keyword evidence="1" id="KW-0812">Transmembrane</keyword>
<name>A0AAV8ZBQ0_9CUCU</name>
<reference evidence="2" key="1">
    <citation type="journal article" date="2023" name="Insect Mol. Biol.">
        <title>Genome sequencing provides insights into the evolution of gene families encoding plant cell wall-degrading enzymes in longhorned beetles.</title>
        <authorList>
            <person name="Shin N.R."/>
            <person name="Okamura Y."/>
            <person name="Kirsch R."/>
            <person name="Pauchet Y."/>
        </authorList>
    </citation>
    <scope>NUCLEOTIDE SEQUENCE</scope>
    <source>
        <strain evidence="2">AMC_N1</strain>
    </source>
</reference>
<dbReference type="Proteomes" id="UP001162162">
    <property type="component" value="Unassembled WGS sequence"/>
</dbReference>
<evidence type="ECO:0000313" key="3">
    <source>
        <dbReference type="Proteomes" id="UP001162162"/>
    </source>
</evidence>
<sequence>MVRIFAGRLSVTPFIKTCLQPLSGANFQGGWVGDGISLLALNPPFAVGPASFKNLQPPTGAEPQGAGWRSVVAVLVCSAESPEEAEAQGREVGEFIGRMVEQGRTMVHHVVKRFQIILPAIFFKLGVAFTMLVLVALASVTNGFIGFLLLVVGLSSVLARLQESSRRPAAPYYLPAVHHHAALHHGWDRNDKNVEDKSEKMMTQAIAQAQPQYAYSPLSTYNPGYYGQN</sequence>
<feature type="transmembrane region" description="Helical" evidence="1">
    <location>
        <begin position="116"/>
        <end position="138"/>
    </location>
</feature>
<evidence type="ECO:0000256" key="1">
    <source>
        <dbReference type="SAM" id="Phobius"/>
    </source>
</evidence>
<organism evidence="2 3">
    <name type="scientific">Aromia moschata</name>
    <dbReference type="NCBI Taxonomy" id="1265417"/>
    <lineage>
        <taxon>Eukaryota</taxon>
        <taxon>Metazoa</taxon>
        <taxon>Ecdysozoa</taxon>
        <taxon>Arthropoda</taxon>
        <taxon>Hexapoda</taxon>
        <taxon>Insecta</taxon>
        <taxon>Pterygota</taxon>
        <taxon>Neoptera</taxon>
        <taxon>Endopterygota</taxon>
        <taxon>Coleoptera</taxon>
        <taxon>Polyphaga</taxon>
        <taxon>Cucujiformia</taxon>
        <taxon>Chrysomeloidea</taxon>
        <taxon>Cerambycidae</taxon>
        <taxon>Cerambycinae</taxon>
        <taxon>Callichromatini</taxon>
        <taxon>Aromia</taxon>
    </lineage>
</organism>
<keyword evidence="3" id="KW-1185">Reference proteome</keyword>
<keyword evidence="1" id="KW-0472">Membrane</keyword>
<feature type="transmembrane region" description="Helical" evidence="1">
    <location>
        <begin position="144"/>
        <end position="161"/>
    </location>
</feature>
<evidence type="ECO:0000313" key="2">
    <source>
        <dbReference type="EMBL" id="KAJ8961756.1"/>
    </source>
</evidence>
<gene>
    <name evidence="2" type="ORF">NQ318_021357</name>
</gene>
<keyword evidence="1" id="KW-1133">Transmembrane helix</keyword>
<protein>
    <submittedName>
        <fullName evidence="2">Uncharacterized protein</fullName>
    </submittedName>
</protein>